<proteinExistence type="inferred from homology"/>
<evidence type="ECO:0000256" key="7">
    <source>
        <dbReference type="ARBA" id="ARBA00022490"/>
    </source>
</evidence>
<keyword evidence="14" id="KW-0131">Cell cycle</keyword>
<evidence type="ECO:0000313" key="19">
    <source>
        <dbReference type="Proteomes" id="UP000037035"/>
    </source>
</evidence>
<comment type="caution">
    <text evidence="18">The sequence shown here is derived from an EMBL/GenBank/DDBJ whole genome shotgun (WGS) entry which is preliminary data.</text>
</comment>
<evidence type="ECO:0000256" key="15">
    <source>
        <dbReference type="ARBA" id="ARBA00023328"/>
    </source>
</evidence>
<keyword evidence="8" id="KW-0132">Cell division</keyword>
<comment type="similarity">
    <text evidence="4">Belongs to the DASH complex DAD4 family.</text>
</comment>
<dbReference type="STRING" id="27349.A0A0L6UCV5"/>
<evidence type="ECO:0000313" key="18">
    <source>
        <dbReference type="EMBL" id="KNZ46077.1"/>
    </source>
</evidence>
<accession>A0A0L6UCV5</accession>
<dbReference type="PANTHER" id="PTHR28222:SF1">
    <property type="entry name" value="DASH COMPLEX SUBUNIT DAD4"/>
    <property type="match status" value="1"/>
</dbReference>
<dbReference type="GO" id="GO:0051301">
    <property type="term" value="P:cell division"/>
    <property type="evidence" value="ECO:0007669"/>
    <property type="project" value="UniProtKB-KW"/>
</dbReference>
<evidence type="ECO:0000256" key="2">
    <source>
        <dbReference type="ARBA" id="ARBA00004186"/>
    </source>
</evidence>
<evidence type="ECO:0000256" key="9">
    <source>
        <dbReference type="ARBA" id="ARBA00022701"/>
    </source>
</evidence>
<sequence>MQNPFEEQQTALLSRMLGNVEKLSEAMTELIVTLEVNHLKSINHYNLKVSDLNQAVQNYALNVKYNLQNQNQDDPNHVAGGDHDTNNTIDPPI</sequence>
<feature type="compositionally biased region" description="Basic and acidic residues" evidence="17">
    <location>
        <begin position="74"/>
        <end position="85"/>
    </location>
</feature>
<evidence type="ECO:0000256" key="5">
    <source>
        <dbReference type="ARBA" id="ARBA00020259"/>
    </source>
</evidence>
<dbReference type="VEuPathDB" id="FungiDB:VP01_757g7"/>
<keyword evidence="10" id="KW-0498">Mitosis</keyword>
<keyword evidence="9" id="KW-0493">Microtubule</keyword>
<evidence type="ECO:0000256" key="1">
    <source>
        <dbReference type="ARBA" id="ARBA00004123"/>
    </source>
</evidence>
<dbReference type="Pfam" id="PF08650">
    <property type="entry name" value="DASH_Dad4"/>
    <property type="match status" value="1"/>
</dbReference>
<evidence type="ECO:0000256" key="12">
    <source>
        <dbReference type="ARBA" id="ARBA00023212"/>
    </source>
</evidence>
<reference evidence="18 19" key="1">
    <citation type="submission" date="2015-08" db="EMBL/GenBank/DDBJ databases">
        <title>Next Generation Sequencing and Analysis of the Genome of Puccinia sorghi L Schw, the Causal Agent of Maize Common Rust.</title>
        <authorList>
            <person name="Rochi L."/>
            <person name="Burguener G."/>
            <person name="Darino M."/>
            <person name="Turjanski A."/>
            <person name="Kreff E."/>
            <person name="Dieguez M.J."/>
            <person name="Sacco F."/>
        </authorList>
    </citation>
    <scope>NUCLEOTIDE SEQUENCE [LARGE SCALE GENOMIC DNA]</scope>
    <source>
        <strain evidence="18 19">RO10H11247</strain>
    </source>
</reference>
<keyword evidence="13" id="KW-0539">Nucleus</keyword>
<dbReference type="GO" id="GO:0072686">
    <property type="term" value="C:mitotic spindle"/>
    <property type="evidence" value="ECO:0007669"/>
    <property type="project" value="InterPro"/>
</dbReference>
<evidence type="ECO:0000256" key="11">
    <source>
        <dbReference type="ARBA" id="ARBA00022838"/>
    </source>
</evidence>
<dbReference type="GO" id="GO:0008608">
    <property type="term" value="P:attachment of spindle microtubules to kinetochore"/>
    <property type="evidence" value="ECO:0007669"/>
    <property type="project" value="InterPro"/>
</dbReference>
<comment type="subcellular location">
    <subcellularLocation>
        <location evidence="3">Chromosome</location>
        <location evidence="3">Centromere</location>
        <location evidence="3">Kinetochore</location>
    </subcellularLocation>
    <subcellularLocation>
        <location evidence="2">Cytoplasm</location>
        <location evidence="2">Cytoskeleton</location>
        <location evidence="2">Spindle</location>
    </subcellularLocation>
    <subcellularLocation>
        <location evidence="1">Nucleus</location>
    </subcellularLocation>
</comment>
<dbReference type="EMBL" id="LAVV01013027">
    <property type="protein sequence ID" value="KNZ46077.1"/>
    <property type="molecule type" value="Genomic_DNA"/>
</dbReference>
<dbReference type="GO" id="GO:0005874">
    <property type="term" value="C:microtubule"/>
    <property type="evidence" value="ECO:0007669"/>
    <property type="project" value="UniProtKB-KW"/>
</dbReference>
<keyword evidence="7" id="KW-0963">Cytoplasm</keyword>
<evidence type="ECO:0000256" key="13">
    <source>
        <dbReference type="ARBA" id="ARBA00023242"/>
    </source>
</evidence>
<dbReference type="GO" id="GO:0042729">
    <property type="term" value="C:DASH complex"/>
    <property type="evidence" value="ECO:0007669"/>
    <property type="project" value="InterPro"/>
</dbReference>
<feature type="region of interest" description="Disordered" evidence="17">
    <location>
        <begin position="69"/>
        <end position="93"/>
    </location>
</feature>
<evidence type="ECO:0000256" key="16">
    <source>
        <dbReference type="ARBA" id="ARBA00030569"/>
    </source>
</evidence>
<keyword evidence="11" id="KW-0995">Kinetochore</keyword>
<dbReference type="PANTHER" id="PTHR28222">
    <property type="entry name" value="DASH COMPLEX SUBUNIT DAD4"/>
    <property type="match status" value="1"/>
</dbReference>
<protein>
    <recommendedName>
        <fullName evidence="5">DASH complex subunit DAD4</fullName>
    </recommendedName>
    <alternativeName>
        <fullName evidence="16">Outer kinetochore protein DAD4</fullName>
    </alternativeName>
</protein>
<evidence type="ECO:0000256" key="3">
    <source>
        <dbReference type="ARBA" id="ARBA00004629"/>
    </source>
</evidence>
<evidence type="ECO:0000256" key="6">
    <source>
        <dbReference type="ARBA" id="ARBA00022454"/>
    </source>
</evidence>
<dbReference type="InterPro" id="IPR013959">
    <property type="entry name" value="DASH_Dad4"/>
</dbReference>
<organism evidence="18 19">
    <name type="scientific">Puccinia sorghi</name>
    <dbReference type="NCBI Taxonomy" id="27349"/>
    <lineage>
        <taxon>Eukaryota</taxon>
        <taxon>Fungi</taxon>
        <taxon>Dikarya</taxon>
        <taxon>Basidiomycota</taxon>
        <taxon>Pucciniomycotina</taxon>
        <taxon>Pucciniomycetes</taxon>
        <taxon>Pucciniales</taxon>
        <taxon>Pucciniaceae</taxon>
        <taxon>Puccinia</taxon>
    </lineage>
</organism>
<keyword evidence="15" id="KW-0137">Centromere</keyword>
<dbReference type="OrthoDB" id="5516652at2759"/>
<dbReference type="AlphaFoldDB" id="A0A0L6UCV5"/>
<evidence type="ECO:0000256" key="4">
    <source>
        <dbReference type="ARBA" id="ARBA00009754"/>
    </source>
</evidence>
<evidence type="ECO:0000256" key="14">
    <source>
        <dbReference type="ARBA" id="ARBA00023306"/>
    </source>
</evidence>
<name>A0A0L6UCV5_9BASI</name>
<keyword evidence="19" id="KW-1185">Reference proteome</keyword>
<evidence type="ECO:0000256" key="10">
    <source>
        <dbReference type="ARBA" id="ARBA00022776"/>
    </source>
</evidence>
<keyword evidence="6" id="KW-0158">Chromosome</keyword>
<evidence type="ECO:0000256" key="17">
    <source>
        <dbReference type="SAM" id="MobiDB-lite"/>
    </source>
</evidence>
<dbReference type="Proteomes" id="UP000037035">
    <property type="component" value="Unassembled WGS sequence"/>
</dbReference>
<gene>
    <name evidence="18" type="ORF">VP01_757g7</name>
</gene>
<keyword evidence="12" id="KW-0206">Cytoskeleton</keyword>
<evidence type="ECO:0000256" key="8">
    <source>
        <dbReference type="ARBA" id="ARBA00022618"/>
    </source>
</evidence>